<comment type="subcellular location">
    <subcellularLocation>
        <location evidence="1">Membrane</location>
        <topology evidence="1">Multi-pass membrane protein</topology>
    </subcellularLocation>
</comment>
<feature type="transmembrane region" description="Helical" evidence="5">
    <location>
        <begin position="345"/>
        <end position="363"/>
    </location>
</feature>
<keyword evidence="5" id="KW-0406">Ion transport</keyword>
<comment type="similarity">
    <text evidence="5">Belongs to the ligand-gated ion channel (TC 1.A.9) family.</text>
</comment>
<keyword evidence="8" id="KW-0675">Receptor</keyword>
<dbReference type="CDD" id="cd19051">
    <property type="entry name" value="LGIC_TM_cation"/>
    <property type="match status" value="1"/>
</dbReference>
<dbReference type="OrthoDB" id="5975154at2759"/>
<gene>
    <name evidence="8" type="ORF">PHET_02725</name>
</gene>
<dbReference type="PROSITE" id="PS00236">
    <property type="entry name" value="NEUROTR_ION_CHANNEL"/>
    <property type="match status" value="1"/>
</dbReference>
<dbReference type="PANTHER" id="PTHR18945">
    <property type="entry name" value="NEUROTRANSMITTER GATED ION CHANNEL"/>
    <property type="match status" value="1"/>
</dbReference>
<name>A0A8J4TCT3_9TREM</name>
<keyword evidence="5" id="KW-0813">Transport</keyword>
<organism evidence="8 9">
    <name type="scientific">Paragonimus heterotremus</name>
    <dbReference type="NCBI Taxonomy" id="100268"/>
    <lineage>
        <taxon>Eukaryota</taxon>
        <taxon>Metazoa</taxon>
        <taxon>Spiralia</taxon>
        <taxon>Lophotrochozoa</taxon>
        <taxon>Platyhelminthes</taxon>
        <taxon>Trematoda</taxon>
        <taxon>Digenea</taxon>
        <taxon>Plagiorchiida</taxon>
        <taxon>Troglotremata</taxon>
        <taxon>Troglotrematidae</taxon>
        <taxon>Paragonimus</taxon>
    </lineage>
</organism>
<feature type="transmembrane region" description="Helical" evidence="5">
    <location>
        <begin position="592"/>
        <end position="615"/>
    </location>
</feature>
<keyword evidence="9" id="KW-1185">Reference proteome</keyword>
<keyword evidence="2 5" id="KW-0812">Transmembrane</keyword>
<dbReference type="SUPFAM" id="SSF90112">
    <property type="entry name" value="Neurotransmitter-gated ion-channel transmembrane pore"/>
    <property type="match status" value="1"/>
</dbReference>
<dbReference type="PRINTS" id="PR00252">
    <property type="entry name" value="NRIONCHANNEL"/>
</dbReference>
<feature type="transmembrane region" description="Helical" evidence="5">
    <location>
        <begin position="315"/>
        <end position="336"/>
    </location>
</feature>
<feature type="transmembrane region" description="Helical" evidence="5">
    <location>
        <begin position="375"/>
        <end position="400"/>
    </location>
</feature>
<dbReference type="SUPFAM" id="SSF63712">
    <property type="entry name" value="Nicotinic receptor ligand binding domain-like"/>
    <property type="match status" value="1"/>
</dbReference>
<feature type="domain" description="Neurotransmitter-gated ion-channel transmembrane" evidence="7">
    <location>
        <begin position="320"/>
        <end position="610"/>
    </location>
</feature>
<feature type="domain" description="Neurotransmitter-gated ion-channel ligand-binding" evidence="6">
    <location>
        <begin position="51"/>
        <end position="216"/>
    </location>
</feature>
<evidence type="ECO:0000256" key="3">
    <source>
        <dbReference type="ARBA" id="ARBA00022989"/>
    </source>
</evidence>
<sequence length="629" mass="71920">MMDLLRVICRLLFLCCISSSIALVYFVSTILARNVTLSGSGSHSVTVPDEHKVYEQIMQDYETAARPLVNQSEKMMVTVRISMKQIVDLNGHTQMLTTLLYIEQMWKDDFLVWNESPMAHVRSLRVPASRVWTPDTFVFNNADTENSGFLAGQHVLVRNTGLVIMPVSVKLKTSCRVDISFFPFDKQICDIQIGSWIYQFTRMEYRFHDGNWTVRTARKKSVSNDVQERLPSAYNLLNYACRTANTNNDALDLSSYWDSSDWIFTAVSLHRVYRPTAGLHVWRPKHGTWSKSMISNDTGQIDLVFRLYVRRQSFFYIWNIVIPCLLLTLLSSVVFWTPVKSGEKITLGLSVFLAFSMFMVLIAEEVPPSAERIPLIGIYMTTVMTLTAASVVGCVIVINVDDRGTKLRRAPTWLQRLLHSRVAVWLLVVRGAEQERCKQITVKPVTRIRSKFRSKTIIDEKRSLLQLQAMLAQCKGTLELINTRLRSESTCTTISDAPAMKLHTIDNKDVPQSQHLAHKNLRDIIPKPEQLSGDELYPHRSTAGSPLVPINTSSVIITVHGKSSDRLKWSQQKCYRNLVQYEWDQAARLFDIFFFIIFIIATCACYLIIFLWPVISTTDEAWSSVKCDE</sequence>
<dbReference type="Proteomes" id="UP000748531">
    <property type="component" value="Unassembled WGS sequence"/>
</dbReference>
<keyword evidence="4 5" id="KW-0472">Membrane</keyword>
<dbReference type="InterPro" id="IPR036734">
    <property type="entry name" value="Neur_chan_lig-bd_sf"/>
</dbReference>
<dbReference type="Pfam" id="PF02932">
    <property type="entry name" value="Neur_chan_memb"/>
    <property type="match status" value="1"/>
</dbReference>
<reference evidence="8" key="1">
    <citation type="submission" date="2019-05" db="EMBL/GenBank/DDBJ databases">
        <title>Annotation for the trematode Paragonimus heterotremus.</title>
        <authorList>
            <person name="Choi Y.-J."/>
        </authorList>
    </citation>
    <scope>NUCLEOTIDE SEQUENCE</scope>
    <source>
        <strain evidence="8">LC</strain>
    </source>
</reference>
<evidence type="ECO:0000256" key="5">
    <source>
        <dbReference type="RuleBase" id="RU000687"/>
    </source>
</evidence>
<dbReference type="AlphaFoldDB" id="A0A8J4TCT3"/>
<keyword evidence="3 5" id="KW-1133">Transmembrane helix</keyword>
<dbReference type="InterPro" id="IPR038050">
    <property type="entry name" value="Neuro_actylchol_rec"/>
</dbReference>
<dbReference type="InterPro" id="IPR006201">
    <property type="entry name" value="Neur_channel"/>
</dbReference>
<dbReference type="Pfam" id="PF02931">
    <property type="entry name" value="Neur_chan_LBD"/>
    <property type="match status" value="1"/>
</dbReference>
<dbReference type="GO" id="GO:0016020">
    <property type="term" value="C:membrane"/>
    <property type="evidence" value="ECO:0007669"/>
    <property type="project" value="UniProtKB-SubCell"/>
</dbReference>
<dbReference type="GO" id="GO:0005230">
    <property type="term" value="F:extracellular ligand-gated monoatomic ion channel activity"/>
    <property type="evidence" value="ECO:0007669"/>
    <property type="project" value="InterPro"/>
</dbReference>
<evidence type="ECO:0000259" key="7">
    <source>
        <dbReference type="Pfam" id="PF02932"/>
    </source>
</evidence>
<evidence type="ECO:0000256" key="2">
    <source>
        <dbReference type="ARBA" id="ARBA00022692"/>
    </source>
</evidence>
<proteinExistence type="inferred from homology"/>
<evidence type="ECO:0000313" key="9">
    <source>
        <dbReference type="Proteomes" id="UP000748531"/>
    </source>
</evidence>
<accession>A0A8J4TCT3</accession>
<protein>
    <submittedName>
        <fullName evidence="8">Neuronal acetylcholine receptor subunit alpha-9-I</fullName>
    </submittedName>
</protein>
<evidence type="ECO:0000256" key="1">
    <source>
        <dbReference type="ARBA" id="ARBA00004141"/>
    </source>
</evidence>
<dbReference type="GO" id="GO:0004888">
    <property type="term" value="F:transmembrane signaling receptor activity"/>
    <property type="evidence" value="ECO:0007669"/>
    <property type="project" value="InterPro"/>
</dbReference>
<evidence type="ECO:0000313" key="8">
    <source>
        <dbReference type="EMBL" id="KAF5403828.1"/>
    </source>
</evidence>
<dbReference type="EMBL" id="LUCH01001020">
    <property type="protein sequence ID" value="KAF5403828.1"/>
    <property type="molecule type" value="Genomic_DNA"/>
</dbReference>
<evidence type="ECO:0000256" key="4">
    <source>
        <dbReference type="ARBA" id="ARBA00023136"/>
    </source>
</evidence>
<dbReference type="InterPro" id="IPR006029">
    <property type="entry name" value="Neurotrans-gated_channel_TM"/>
</dbReference>
<evidence type="ECO:0000259" key="6">
    <source>
        <dbReference type="Pfam" id="PF02931"/>
    </source>
</evidence>
<comment type="caution">
    <text evidence="8">The sequence shown here is derived from an EMBL/GenBank/DDBJ whole genome shotgun (WGS) entry which is preliminary data.</text>
</comment>
<dbReference type="InterPro" id="IPR036719">
    <property type="entry name" value="Neuro-gated_channel_TM_sf"/>
</dbReference>
<keyword evidence="5" id="KW-0407">Ion channel</keyword>
<dbReference type="InterPro" id="IPR018000">
    <property type="entry name" value="Neurotransmitter_ion_chnl_CS"/>
</dbReference>
<dbReference type="Gene3D" id="1.20.58.390">
    <property type="entry name" value="Neurotransmitter-gated ion-channel transmembrane domain"/>
    <property type="match status" value="1"/>
</dbReference>
<dbReference type="Gene3D" id="2.70.170.10">
    <property type="entry name" value="Neurotransmitter-gated ion-channel ligand-binding domain"/>
    <property type="match status" value="1"/>
</dbReference>
<dbReference type="InterPro" id="IPR006202">
    <property type="entry name" value="Neur_chan_lig-bd"/>
</dbReference>